<organism evidence="1 2">
    <name type="scientific">Trichonephila clavata</name>
    <name type="common">Joro spider</name>
    <name type="synonym">Nephila clavata</name>
    <dbReference type="NCBI Taxonomy" id="2740835"/>
    <lineage>
        <taxon>Eukaryota</taxon>
        <taxon>Metazoa</taxon>
        <taxon>Ecdysozoa</taxon>
        <taxon>Arthropoda</taxon>
        <taxon>Chelicerata</taxon>
        <taxon>Arachnida</taxon>
        <taxon>Araneae</taxon>
        <taxon>Araneomorphae</taxon>
        <taxon>Entelegynae</taxon>
        <taxon>Araneoidea</taxon>
        <taxon>Nephilidae</taxon>
        <taxon>Trichonephila</taxon>
    </lineage>
</organism>
<name>A0A8X6HC08_TRICU</name>
<gene>
    <name evidence="1" type="primary">NCL1_50014</name>
    <name evidence="1" type="ORF">TNCT_117361</name>
</gene>
<dbReference type="OrthoDB" id="6427452at2759"/>
<sequence>MDSSEELKVSTNTTRKQSQVVSIGSIFQGYSEQLENIQTVGLDSPESLSVIVDMGQLFASVYDNFTRSIPKEDIENFIHKVMQKYPSNPNLLEQITNWCKCRKRLIKIANVTANELDNNSFVVSIGRLIGSSVEFLSSLNLGIYEELKANFTETASNYAPILGLIVENALQIAPHLRYMGIVSSLFDVFRCETIINNVRSAMQEDKIKFEPLKTWFEETDEFDATVKKLFPYEIDKDLINVIEKNLKDLESDRKTFASILISNVKENSKLMSDDTFLTKVFIFSRTEAAKEWYSRIANEKNPVGQESALIYFRNELRELEKVSPDSESSLAISLFSVKAQALPRFILSSMNFMAAVHSVHRVIYRPKHRYSDNLRDLAKHAQFFYNSMEKIRINHS</sequence>
<keyword evidence="2" id="KW-1185">Reference proteome</keyword>
<evidence type="ECO:0000313" key="2">
    <source>
        <dbReference type="Proteomes" id="UP000887116"/>
    </source>
</evidence>
<evidence type="ECO:0000313" key="1">
    <source>
        <dbReference type="EMBL" id="GFR19190.1"/>
    </source>
</evidence>
<protein>
    <submittedName>
        <fullName evidence="1">Uncharacterized protein</fullName>
    </submittedName>
</protein>
<reference evidence="1" key="1">
    <citation type="submission" date="2020-07" db="EMBL/GenBank/DDBJ databases">
        <title>Multicomponent nature underlies the extraordinary mechanical properties of spider dragline silk.</title>
        <authorList>
            <person name="Kono N."/>
            <person name="Nakamura H."/>
            <person name="Mori M."/>
            <person name="Yoshida Y."/>
            <person name="Ohtoshi R."/>
            <person name="Malay A.D."/>
            <person name="Moran D.A.P."/>
            <person name="Tomita M."/>
            <person name="Numata K."/>
            <person name="Arakawa K."/>
        </authorList>
    </citation>
    <scope>NUCLEOTIDE SEQUENCE</scope>
</reference>
<comment type="caution">
    <text evidence="1">The sequence shown here is derived from an EMBL/GenBank/DDBJ whole genome shotgun (WGS) entry which is preliminary data.</text>
</comment>
<dbReference type="Proteomes" id="UP000887116">
    <property type="component" value="Unassembled WGS sequence"/>
</dbReference>
<dbReference type="EMBL" id="BMAO01037648">
    <property type="protein sequence ID" value="GFR19190.1"/>
    <property type="molecule type" value="Genomic_DNA"/>
</dbReference>
<accession>A0A8X6HC08</accession>
<dbReference type="AlphaFoldDB" id="A0A8X6HC08"/>
<proteinExistence type="predicted"/>